<dbReference type="InterPro" id="IPR013520">
    <property type="entry name" value="Ribonucl_H"/>
</dbReference>
<evidence type="ECO:0000313" key="15">
    <source>
        <dbReference type="EMBL" id="PQP79808.1"/>
    </source>
</evidence>
<evidence type="ECO:0000256" key="7">
    <source>
        <dbReference type="ARBA" id="ARBA00022801"/>
    </source>
</evidence>
<comment type="function">
    <text evidence="1 11">Required for replicative DNA synthesis. This DNA polymerase also exhibits 3' to 5' exonuclease activity.</text>
</comment>
<evidence type="ECO:0000256" key="2">
    <source>
        <dbReference type="ARBA" id="ARBA00022490"/>
    </source>
</evidence>
<comment type="catalytic activity">
    <reaction evidence="10 11">
        <text>DNA(n) + a 2'-deoxyribonucleoside 5'-triphosphate = DNA(n+1) + diphosphate</text>
        <dbReference type="Rhea" id="RHEA:22508"/>
        <dbReference type="Rhea" id="RHEA-COMP:17339"/>
        <dbReference type="Rhea" id="RHEA-COMP:17340"/>
        <dbReference type="ChEBI" id="CHEBI:33019"/>
        <dbReference type="ChEBI" id="CHEBI:61560"/>
        <dbReference type="ChEBI" id="CHEBI:173112"/>
        <dbReference type="EC" id="2.7.7.7"/>
    </reaction>
</comment>
<dbReference type="InterPro" id="IPR006054">
    <property type="entry name" value="DnaQ"/>
</dbReference>
<dbReference type="InterPro" id="IPR029460">
    <property type="entry name" value="DNAPol_HHH"/>
</dbReference>
<comment type="subcellular location">
    <subcellularLocation>
        <location evidence="11">Cytoplasm</location>
    </subcellularLocation>
</comment>
<evidence type="ECO:0000259" key="14">
    <source>
        <dbReference type="SMART" id="SM00481"/>
    </source>
</evidence>
<dbReference type="InterPro" id="IPR040982">
    <property type="entry name" value="DNA_pol3_finger"/>
</dbReference>
<accession>A0A2S8NV32</accession>
<dbReference type="GO" id="GO:0003677">
    <property type="term" value="F:DNA binding"/>
    <property type="evidence" value="ECO:0007669"/>
    <property type="project" value="UniProtKB-UniRule"/>
</dbReference>
<dbReference type="EMBL" id="PUUG01000019">
    <property type="protein sequence ID" value="PQP79808.1"/>
    <property type="molecule type" value="Genomic_DNA"/>
</dbReference>
<dbReference type="SMART" id="SM00481">
    <property type="entry name" value="POLIIIAc"/>
    <property type="match status" value="1"/>
</dbReference>
<keyword evidence="16" id="KW-1185">Reference proteome</keyword>
<dbReference type="FunFam" id="3.30.420.10:FF:000045">
    <property type="entry name" value="3'-5' exonuclease DinG"/>
    <property type="match status" value="1"/>
</dbReference>
<evidence type="ECO:0000256" key="3">
    <source>
        <dbReference type="ARBA" id="ARBA00022679"/>
    </source>
</evidence>
<keyword evidence="7 11" id="KW-0378">Hydrolase</keyword>
<dbReference type="GO" id="GO:0006261">
    <property type="term" value="P:DNA-templated DNA replication"/>
    <property type="evidence" value="ECO:0007669"/>
    <property type="project" value="UniProtKB-UniRule"/>
</dbReference>
<dbReference type="GO" id="GO:0005737">
    <property type="term" value="C:cytoplasm"/>
    <property type="evidence" value="ECO:0007669"/>
    <property type="project" value="UniProtKB-SubCell"/>
</dbReference>
<dbReference type="PANTHER" id="PTHR32294">
    <property type="entry name" value="DNA POLYMERASE III SUBUNIT ALPHA"/>
    <property type="match status" value="1"/>
</dbReference>
<dbReference type="GO" id="GO:0008408">
    <property type="term" value="F:3'-5' exonuclease activity"/>
    <property type="evidence" value="ECO:0007669"/>
    <property type="project" value="UniProtKB-UniRule"/>
</dbReference>
<dbReference type="InterPro" id="IPR011708">
    <property type="entry name" value="DNA_pol3_alpha_NTPase_dom"/>
</dbReference>
<dbReference type="HAMAP" id="MF_00356">
    <property type="entry name" value="DNApol_PolC"/>
    <property type="match status" value="1"/>
</dbReference>
<dbReference type="InterPro" id="IPR036397">
    <property type="entry name" value="RNaseH_sf"/>
</dbReference>
<evidence type="ECO:0000256" key="1">
    <source>
        <dbReference type="ARBA" id="ARBA00003452"/>
    </source>
</evidence>
<keyword evidence="2 11" id="KW-0963">Cytoplasm</keyword>
<evidence type="ECO:0000256" key="4">
    <source>
        <dbReference type="ARBA" id="ARBA00022695"/>
    </source>
</evidence>
<comment type="caution">
    <text evidence="15">The sequence shown here is derived from an EMBL/GenBank/DDBJ whole genome shotgun (WGS) entry which is preliminary data.</text>
</comment>
<dbReference type="PANTHER" id="PTHR32294:SF5">
    <property type="entry name" value="DNA POLYMERASE III POLC-TYPE"/>
    <property type="match status" value="1"/>
</dbReference>
<proteinExistence type="inferred from homology"/>
<dbReference type="InterPro" id="IPR004805">
    <property type="entry name" value="DnaE2/DnaE/PolC"/>
</dbReference>
<evidence type="ECO:0000256" key="6">
    <source>
        <dbReference type="ARBA" id="ARBA00022722"/>
    </source>
</evidence>
<dbReference type="InterPro" id="IPR012337">
    <property type="entry name" value="RNaseH-like_sf"/>
</dbReference>
<dbReference type="Pfam" id="PF17657">
    <property type="entry name" value="DNA_pol3_finger"/>
    <property type="match status" value="1"/>
</dbReference>
<feature type="domain" description="Polymerase/histidinol phosphatase N-terminal" evidence="14">
    <location>
        <begin position="431"/>
        <end position="498"/>
    </location>
</feature>
<dbReference type="CDD" id="cd07435">
    <property type="entry name" value="PHP_PolIIIA_POLC"/>
    <property type="match status" value="1"/>
</dbReference>
<keyword evidence="9 11" id="KW-0239">DNA-directed DNA polymerase</keyword>
<dbReference type="Pfam" id="PF00929">
    <property type="entry name" value="RNase_T"/>
    <property type="match status" value="1"/>
</dbReference>
<dbReference type="Gene3D" id="6.10.140.1510">
    <property type="match status" value="1"/>
</dbReference>
<comment type="similarity">
    <text evidence="11">Belongs to the DNA polymerase type-C family. PolC subfamily.</text>
</comment>
<evidence type="ECO:0000256" key="8">
    <source>
        <dbReference type="ARBA" id="ARBA00022839"/>
    </source>
</evidence>
<gene>
    <name evidence="11" type="primary">polC</name>
    <name evidence="15" type="ORF">C6B37_00995</name>
</gene>
<keyword evidence="12" id="KW-0175">Coiled coil</keyword>
<evidence type="ECO:0000256" key="5">
    <source>
        <dbReference type="ARBA" id="ARBA00022705"/>
    </source>
</evidence>
<evidence type="ECO:0000259" key="13">
    <source>
        <dbReference type="SMART" id="SM00479"/>
    </source>
</evidence>
<evidence type="ECO:0000256" key="9">
    <source>
        <dbReference type="ARBA" id="ARBA00022932"/>
    </source>
</evidence>
<evidence type="ECO:0000256" key="10">
    <source>
        <dbReference type="ARBA" id="ARBA00049244"/>
    </source>
</evidence>
<feature type="domain" description="Exonuclease" evidence="13">
    <location>
        <begin position="522"/>
        <end position="699"/>
    </location>
</feature>
<dbReference type="InterPro" id="IPR006308">
    <property type="entry name" value="Pol_III_a_PolC-type_gram_pos"/>
</dbReference>
<protein>
    <recommendedName>
        <fullName evidence="11">DNA polymerase III PolC-type</fullName>
        <shortName evidence="11">PolIII</shortName>
        <ecNumber evidence="11">2.7.7.7</ecNumber>
    </recommendedName>
</protein>
<dbReference type="Pfam" id="PF02811">
    <property type="entry name" value="PHP"/>
    <property type="match status" value="1"/>
</dbReference>
<keyword evidence="3 11" id="KW-0808">Transferase</keyword>
<dbReference type="InterPro" id="IPR044923">
    <property type="entry name" value="PolC_middle_finger_sf"/>
</dbReference>
<evidence type="ECO:0000256" key="12">
    <source>
        <dbReference type="SAM" id="Coils"/>
    </source>
</evidence>
<dbReference type="CDD" id="cd06127">
    <property type="entry name" value="DEDDh"/>
    <property type="match status" value="1"/>
</dbReference>
<dbReference type="InterPro" id="IPR003141">
    <property type="entry name" value="Pol/His_phosphatase_N"/>
</dbReference>
<dbReference type="GO" id="GO:0003887">
    <property type="term" value="F:DNA-directed DNA polymerase activity"/>
    <property type="evidence" value="ECO:0007669"/>
    <property type="project" value="UniProtKB-UniRule"/>
</dbReference>
<dbReference type="Gene3D" id="3.30.1900.20">
    <property type="match status" value="2"/>
</dbReference>
<name>A0A2S8NV32_9MOLU</name>
<keyword evidence="6 11" id="KW-0540">Nuclease</keyword>
<keyword evidence="8 11" id="KW-0269">Exonuclease</keyword>
<reference evidence="15 16" key="1">
    <citation type="submission" date="2018-02" db="EMBL/GenBank/DDBJ databases">
        <title>Metagenomics reveals mixed infection of spiroplasma and phytoplasma in chicory.</title>
        <authorList>
            <person name="Polano C."/>
            <person name="Moruzzi S."/>
            <person name="Ermacora P."/>
            <person name="Ferrini F."/>
            <person name="Martini M."/>
            <person name="Firrao G."/>
        </authorList>
    </citation>
    <scope>NUCLEOTIDE SEQUENCE [LARGE SCALE GENOMIC DNA]</scope>
    <source>
        <strain evidence="15 16">ChiP</strain>
    </source>
</reference>
<dbReference type="Pfam" id="PF14579">
    <property type="entry name" value="HHH_6"/>
    <property type="match status" value="1"/>
</dbReference>
<dbReference type="SMART" id="SM00479">
    <property type="entry name" value="EXOIII"/>
    <property type="match status" value="1"/>
</dbReference>
<dbReference type="Gene3D" id="3.30.420.10">
    <property type="entry name" value="Ribonuclease H-like superfamily/Ribonuclease H"/>
    <property type="match status" value="1"/>
</dbReference>
<organism evidence="15 16">
    <name type="scientific">Candidatus Phytoplasma phoenicium</name>
    <dbReference type="NCBI Taxonomy" id="198422"/>
    <lineage>
        <taxon>Bacteria</taxon>
        <taxon>Bacillati</taxon>
        <taxon>Mycoplasmatota</taxon>
        <taxon>Mollicutes</taxon>
        <taxon>Acholeplasmatales</taxon>
        <taxon>Acholeplasmataceae</taxon>
        <taxon>Candidatus Phytoplasma</taxon>
        <taxon>16SrIX (Pigeon pea witches'-broom group)</taxon>
    </lineage>
</organism>
<sequence>MDAFYQQLTEPIFQKWKLKKVIVNIERQIWKCFFSITEISSDVKQLKLFVEQFQAFVFEHNHKFIRDLKIVIYFDLISLDLKYLQKIIDDIYLNSKYSPAFELFLKKIVLIDLNWSIKKLDIKIDPFFKYINPEGEKKPHIHWNSFLKYLKTILSDKYGLHLELKPINETLRKNNVVTLSKEELILNLNNASDKNKWITTFECVLDHIIAEEPKKIFLNIFRHNISKIDFQQKVCEFSLSEEILTIKDYVFNLRRYLLMLEQELKIIYHLPFELRIENMPKINLNSSDKEIPELSFKDIPCFNDNQLKSFRKEFSIFQIKGYVQKPQYIETKGKSVLFSFYLVDVETKQDSIVYRRFLDDKTEQLEQIKKDFREGVLVKIRSIIDNYSKKQDFYFNFDAKRKDNLKTAYHIIDKTPFMMQRKDNYPGKKRIEFHLHTKMSNLDAITGTKDYIETALRWGHEAIAFTDHNGLYAYPEIAKCTQNQKIKPILGVEADYIEEKPLFITNQEILNDWEDFELKNHNYVVFDIETTGFSKIHDNIIEISAVKIENGRITDKEFSELVNPGPEVQLTSNITQLTNIRQEDLMNKPSLEEVLPKFLEFIKNSVLVAHNAKFDIDFLEEKIKKLNLKLKKPLFIDTLALSQKFFSKYLKYFSLKRLIKAFKIKIDTKPEEQQYFHRALFDAKATALVLITMLGKLANKEGVEQEDGTFKKALYLSDLKGKINGFFERSYHINILARNQKGYQNLFCLISESLTTDFYKKPRMLKSKLNQYREGLLIGSGCFESNVFDAALNKSDEELAAIINEYDYIEVQPPHSYKHIMYELGGIEVQSQTKSLNRIQNTILKIIHIAKKQKKIVIATGDVHYLHPHEKIYREIYINAKLIGGGLHRLSKYQSEHLPDNYLMTTQEMLDAFSFITDDRLREEIVIHNTHLLNDKIEQIQIFPQELFFLKDDAFEQNLKIPSIEKEMKNLIQKKITNLYGKIIHPVIRQRITKELNSILGTKDNEFTNKSIAPIYYLTHLLVKKSNEDYFPVGSRGSIGSSLIANILEITEVNPLKPHYLCPKCHYTVMQMTDEEKKDENYQEYITKISQKHNKLDTNSYNDLRIFLSGYDLPDAFCPFCDNIKFKKDGQDIPFETFLGFEGNKTPDIDLNFSGDYQSTAHNYIKSLIGDKHVYRAGTIQTVAKQYAFGYVKGFIKDKKLESQTRSCEIYRRASIIEGVKRSTGQHPGGIVIVPKEITIYQVTPVQFPANDTTSIWKTTHFDYHSFENNLFKMDILGHDDPMLIKFFMDYVRENPQSFDFQHYRDIPIDDPNVYKIFSSNAQTFQTNEEYAITSLAIPEFGTNFVQKMLENIYKKEQKNFNFATLVKVSGLSHGTDVWSQNAQDIINQKGDFEEYEKKISFSEIISCRDEIMITLIQQKISPLQSFQIMEFVRKGKQHTEPTQWLELIKPLKGKIEDWYLKSLSKIKYLFPKAHAVAYVLMAIRIAWFKVHHPLLFYSGYFSKRADQFDYELMLQTNQKIEEKINSLEKQVNTQKTTIKEQNLINTLKNSLEMLKRGYKFLPIDLNKSEANTFVILPKHKALLMPFITIDGLGQVMADKIVNTRKEKPFTQEDFVKRVKLNKTILKKFQEELNLIDKLPID</sequence>
<dbReference type="Pfam" id="PF07733">
    <property type="entry name" value="DNA_pol3_alpha"/>
    <property type="match status" value="2"/>
</dbReference>
<feature type="coiled-coil region" evidence="12">
    <location>
        <begin position="1511"/>
        <end position="1538"/>
    </location>
</feature>
<keyword evidence="4 11" id="KW-0548">Nucleotidyltransferase</keyword>
<dbReference type="NCBIfam" id="TIGR00573">
    <property type="entry name" value="dnaq"/>
    <property type="match status" value="1"/>
</dbReference>
<keyword evidence="5 11" id="KW-0235">DNA replication</keyword>
<dbReference type="Gene3D" id="1.10.150.870">
    <property type="match status" value="1"/>
</dbReference>
<dbReference type="EC" id="2.7.7.7" evidence="11"/>
<dbReference type="InterPro" id="IPR004013">
    <property type="entry name" value="PHP_dom"/>
</dbReference>
<evidence type="ECO:0000256" key="11">
    <source>
        <dbReference type="HAMAP-Rule" id="MF_00356"/>
    </source>
</evidence>
<evidence type="ECO:0000313" key="16">
    <source>
        <dbReference type="Proteomes" id="UP000238672"/>
    </source>
</evidence>
<dbReference type="SUPFAM" id="SSF53098">
    <property type="entry name" value="Ribonuclease H-like"/>
    <property type="match status" value="1"/>
</dbReference>
<dbReference type="Proteomes" id="UP000238672">
    <property type="component" value="Unassembled WGS sequence"/>
</dbReference>
<dbReference type="Gene3D" id="3.20.20.140">
    <property type="entry name" value="Metal-dependent hydrolases"/>
    <property type="match status" value="2"/>
</dbReference>
<dbReference type="Gene3D" id="1.10.150.700">
    <property type="entry name" value="PolC, middle finger domain"/>
    <property type="match status" value="1"/>
</dbReference>